<accession>A0A5P2DZE1</accession>
<dbReference type="PROSITE" id="PS51186">
    <property type="entry name" value="GNAT"/>
    <property type="match status" value="1"/>
</dbReference>
<dbReference type="GO" id="GO:0019491">
    <property type="term" value="P:ectoine biosynthetic process"/>
    <property type="evidence" value="ECO:0007669"/>
    <property type="project" value="UniProtKB-UniPathway"/>
</dbReference>
<dbReference type="Gene3D" id="3.40.630.30">
    <property type="match status" value="1"/>
</dbReference>
<dbReference type="NCBIfam" id="TIGR02406">
    <property type="entry name" value="ectoine_EctA"/>
    <property type="match status" value="1"/>
</dbReference>
<comment type="similarity">
    <text evidence="3 9">Belongs to the acetyltransferase family. EctA subfamily.</text>
</comment>
<evidence type="ECO:0000256" key="7">
    <source>
        <dbReference type="ARBA" id="ARBA00023315"/>
    </source>
</evidence>
<evidence type="ECO:0000256" key="3">
    <source>
        <dbReference type="ARBA" id="ARBA00010712"/>
    </source>
</evidence>
<reference evidence="11 12" key="1">
    <citation type="submission" date="2018-05" db="EMBL/GenBank/DDBJ databases">
        <title>Streptomyces venezuelae.</title>
        <authorList>
            <person name="Kim W."/>
            <person name="Lee N."/>
            <person name="Cho B.-K."/>
        </authorList>
    </citation>
    <scope>NUCLEOTIDE SEQUENCE [LARGE SCALE GENOMIC DNA]</scope>
    <source>
        <strain evidence="11 12">ATCC 21018</strain>
    </source>
</reference>
<evidence type="ECO:0000313" key="12">
    <source>
        <dbReference type="Proteomes" id="UP000324101"/>
    </source>
</evidence>
<protein>
    <recommendedName>
        <fullName evidence="5 9">L-2,4-diaminobutyric acid acetyltransferase</fullName>
        <shortName evidence="9">DABA acetyltransferase</shortName>
        <ecNumber evidence="4 9">2.3.1.178</ecNumber>
    </recommendedName>
</protein>
<dbReference type="EC" id="2.3.1.178" evidence="4 9"/>
<comment type="catalytic activity">
    <reaction evidence="8 9">
        <text>L-2,4-diaminobutanoate + acetyl-CoA = (2S)-4-acetamido-2-aminobutanoate + CoA + H(+)</text>
        <dbReference type="Rhea" id="RHEA:16901"/>
        <dbReference type="ChEBI" id="CHEBI:15378"/>
        <dbReference type="ChEBI" id="CHEBI:57287"/>
        <dbReference type="ChEBI" id="CHEBI:57288"/>
        <dbReference type="ChEBI" id="CHEBI:58761"/>
        <dbReference type="ChEBI" id="CHEBI:58929"/>
        <dbReference type="EC" id="2.3.1.178"/>
    </reaction>
</comment>
<keyword evidence="6 9" id="KW-0808">Transferase</keyword>
<gene>
    <name evidence="9 11" type="primary">ectA</name>
    <name evidence="11" type="ORF">DEJ51_30625</name>
</gene>
<dbReference type="InterPro" id="IPR000182">
    <property type="entry name" value="GNAT_dom"/>
</dbReference>
<dbReference type="RefSeq" id="WP_051763202.1">
    <property type="nucleotide sequence ID" value="NZ_CP029189.1"/>
</dbReference>
<proteinExistence type="inferred from homology"/>
<evidence type="ECO:0000256" key="6">
    <source>
        <dbReference type="ARBA" id="ARBA00022679"/>
    </source>
</evidence>
<sequence length="182" mass="20068">MTTARAEPAHYRDNVLALPTGLRLDRPNVSDGAALWRIARDSKALDLNSPYSYLLWCRDFAGTSAVVRDASGQPVGFVSGYLRPEAPRTLLIWQIAVDESLRGLGVAGALLDALSRRVAEEHGLRCLEATVTPDNAASERLFASYAERHSAQVRREVLFGSDQFPDEDHEAEVLYRIGPLSF</sequence>
<evidence type="ECO:0000313" key="11">
    <source>
        <dbReference type="EMBL" id="QES57969.1"/>
    </source>
</evidence>
<evidence type="ECO:0000256" key="8">
    <source>
        <dbReference type="ARBA" id="ARBA00048924"/>
    </source>
</evidence>
<dbReference type="GO" id="GO:0033816">
    <property type="term" value="F:diaminobutyrate acetyltransferase activity"/>
    <property type="evidence" value="ECO:0007669"/>
    <property type="project" value="UniProtKB-EC"/>
</dbReference>
<feature type="domain" description="N-acetyltransferase" evidence="10">
    <location>
        <begin position="22"/>
        <end position="182"/>
    </location>
</feature>
<evidence type="ECO:0000256" key="5">
    <source>
        <dbReference type="ARBA" id="ARBA00017935"/>
    </source>
</evidence>
<comment type="function">
    <text evidence="1 9">Catalyzes the acetylation of L-2,4-diaminobutyrate (DABA) to gamma-N-acetyl-alpha,gamma-diaminobutyric acid (ADABA) with acetyl coenzyme A.</text>
</comment>
<dbReference type="EMBL" id="CP029189">
    <property type="protein sequence ID" value="QES57969.1"/>
    <property type="molecule type" value="Genomic_DNA"/>
</dbReference>
<organism evidence="11 12">
    <name type="scientific">Streptomyces venezuelae</name>
    <dbReference type="NCBI Taxonomy" id="54571"/>
    <lineage>
        <taxon>Bacteria</taxon>
        <taxon>Bacillati</taxon>
        <taxon>Actinomycetota</taxon>
        <taxon>Actinomycetes</taxon>
        <taxon>Kitasatosporales</taxon>
        <taxon>Streptomycetaceae</taxon>
        <taxon>Streptomyces</taxon>
    </lineage>
</organism>
<dbReference type="AlphaFoldDB" id="A0A5P2DZE1"/>
<evidence type="ECO:0000256" key="1">
    <source>
        <dbReference type="ARBA" id="ARBA00003741"/>
    </source>
</evidence>
<name>A0A5P2DZE1_STRVZ</name>
<evidence type="ECO:0000259" key="10">
    <source>
        <dbReference type="PROSITE" id="PS51186"/>
    </source>
</evidence>
<evidence type="ECO:0000256" key="4">
    <source>
        <dbReference type="ARBA" id="ARBA00012355"/>
    </source>
</evidence>
<dbReference type="SUPFAM" id="SSF55729">
    <property type="entry name" value="Acyl-CoA N-acyltransferases (Nat)"/>
    <property type="match status" value="1"/>
</dbReference>
<dbReference type="Proteomes" id="UP000324101">
    <property type="component" value="Chromosome"/>
</dbReference>
<evidence type="ECO:0000256" key="2">
    <source>
        <dbReference type="ARBA" id="ARBA00004978"/>
    </source>
</evidence>
<evidence type="ECO:0000256" key="9">
    <source>
        <dbReference type="RuleBase" id="RU365045"/>
    </source>
</evidence>
<dbReference type="Pfam" id="PF00583">
    <property type="entry name" value="Acetyltransf_1"/>
    <property type="match status" value="1"/>
</dbReference>
<dbReference type="OrthoDB" id="2436196at2"/>
<dbReference type="InterPro" id="IPR016181">
    <property type="entry name" value="Acyl_CoA_acyltransferase"/>
</dbReference>
<dbReference type="CDD" id="cd04301">
    <property type="entry name" value="NAT_SF"/>
    <property type="match status" value="1"/>
</dbReference>
<dbReference type="InterPro" id="IPR012772">
    <property type="entry name" value="Ectoine_EctA"/>
</dbReference>
<keyword evidence="7 9" id="KW-0012">Acyltransferase</keyword>
<comment type="pathway">
    <text evidence="2 9">Amine and polyamine biosynthesis; ectoine biosynthesis; L-ectoine from L-aspartate 4-semialdehyde: step 2/3.</text>
</comment>
<dbReference type="UniPathway" id="UPA00067">
    <property type="reaction ID" value="UER00122"/>
</dbReference>